<dbReference type="InterPro" id="IPR041700">
    <property type="entry name" value="OMP_b-brl_3"/>
</dbReference>
<dbReference type="Pfam" id="PF14905">
    <property type="entry name" value="OMP_b-brl_3"/>
    <property type="match status" value="1"/>
</dbReference>
<proteinExistence type="predicted"/>
<reference evidence="5 6" key="1">
    <citation type="submission" date="2018-08" db="EMBL/GenBank/DDBJ databases">
        <title>A genome reference for cultivated species of the human gut microbiota.</title>
        <authorList>
            <person name="Zou Y."/>
            <person name="Xue W."/>
            <person name="Luo G."/>
        </authorList>
    </citation>
    <scope>NUCLEOTIDE SEQUENCE [LARGE SCALE GENOMIC DNA]</scope>
    <source>
        <strain evidence="5 6">AF19-10AC</strain>
    </source>
</reference>
<dbReference type="GO" id="GO:0009279">
    <property type="term" value="C:cell outer membrane"/>
    <property type="evidence" value="ECO:0007669"/>
    <property type="project" value="UniProtKB-SubCell"/>
</dbReference>
<evidence type="ECO:0000256" key="3">
    <source>
        <dbReference type="ARBA" id="ARBA00023237"/>
    </source>
</evidence>
<evidence type="ECO:0000313" key="5">
    <source>
        <dbReference type="EMBL" id="RGT51391.1"/>
    </source>
</evidence>
<comment type="caution">
    <text evidence="5">The sequence shown here is derived from an EMBL/GenBank/DDBJ whole genome shotgun (WGS) entry which is preliminary data.</text>
</comment>
<organism evidence="5 6">
    <name type="scientific">Bacteroides intestinalis</name>
    <dbReference type="NCBI Taxonomy" id="329854"/>
    <lineage>
        <taxon>Bacteria</taxon>
        <taxon>Pseudomonadati</taxon>
        <taxon>Bacteroidota</taxon>
        <taxon>Bacteroidia</taxon>
        <taxon>Bacteroidales</taxon>
        <taxon>Bacteroidaceae</taxon>
        <taxon>Bacteroides</taxon>
    </lineage>
</organism>
<protein>
    <submittedName>
        <fullName evidence="5">Phage tail protein</fullName>
    </submittedName>
</protein>
<dbReference type="SUPFAM" id="SSF49464">
    <property type="entry name" value="Carboxypeptidase regulatory domain-like"/>
    <property type="match status" value="1"/>
</dbReference>
<evidence type="ECO:0000256" key="1">
    <source>
        <dbReference type="ARBA" id="ARBA00004442"/>
    </source>
</evidence>
<evidence type="ECO:0000259" key="4">
    <source>
        <dbReference type="Pfam" id="PF14905"/>
    </source>
</evidence>
<name>A0A412P8B3_9BACE</name>
<dbReference type="InterPro" id="IPR036942">
    <property type="entry name" value="Beta-barrel_TonB_sf"/>
</dbReference>
<keyword evidence="2" id="KW-0472">Membrane</keyword>
<dbReference type="EMBL" id="QRWT01000011">
    <property type="protein sequence ID" value="RGT51391.1"/>
    <property type="molecule type" value="Genomic_DNA"/>
</dbReference>
<accession>A0A412P8B3</accession>
<dbReference type="Proteomes" id="UP000284772">
    <property type="component" value="Unassembled WGS sequence"/>
</dbReference>
<dbReference type="InterPro" id="IPR008969">
    <property type="entry name" value="CarboxyPept-like_regulatory"/>
</dbReference>
<keyword evidence="3" id="KW-0998">Cell outer membrane</keyword>
<evidence type="ECO:0000256" key="2">
    <source>
        <dbReference type="ARBA" id="ARBA00023136"/>
    </source>
</evidence>
<dbReference type="AlphaFoldDB" id="A0A412P8B3"/>
<comment type="subcellular location">
    <subcellularLocation>
        <location evidence="1">Cell outer membrane</location>
    </subcellularLocation>
</comment>
<sequence length="927" mass="104711">MNVHKTWILLLFLLIPTILFAQKTRTVKGKVCTASDTPKGEEPLPYASIVILSGKDSTFIKGIASDTDGHFNLQFTTQKGTQYLLKASYTGMQSVFRKLDGNASTINLGSILLKEGIELGEVTVKAPIREIDQVGDTTVINAAAYKTPEGSYLEALVKRIPGMEYDSETKTLKYNGLPINEINVNGEAFFAGDNKMALENLPVELISKIKVYDKKSKLEKLTGVSTGKENYVLDLQTKAEFNGTLLLSGQAGYGNNNKKDFNLQGNYFKNNGNNLSVIANSGNLNMRTSYKDNIQENVALNFTQKYNKKLTINGNMSYHHNNQGNVSTSYNEQYLTSGNKYQYSAGNNTNGSRNMNATLGLNWQVDSMTFVNIYGNFNLTRNNSANNNRQGTFNENPHLDILDPFSTISEVPDDQKINDISMGSLMRGNQHRSSFHANIMRRINKKGTSVGLTAQYNDSKNDNNNFSVSSTTYYQLKNSAGNDSILYRNQYSSNRSPNRSQGIGVMFTHPFTKKLRSQISYNFNYSKQKNDRNTYDLSGFMEEAEVQPGYLPEGYETSYIDSLSNRSHSSTLQHGINLFFNYSDTTWNVNAGMSVKPERRSLNQKTGLHKADTTLRSVGFQPMLFVSWQKKKNRIILHYYGNTSQPSLYDLIAPTNNSDPLNITRSNPNLKPTYNQSVRLEAQNTKQGVFATLNWNNRINSQTRAVTYNQQTGGRETYPVNINGNWNMNGVLRYQKRIKSFSLNANAGGSFAQDVSLINENQTEQPERSTTHNTGINTDLRLSYQPKWGNFDLNGRWNFQHSANSLLETDTYTRNYAFGINAFADLPKSIQLRTDANYSFRNGTNIKKGEDDQFVWNASITWRFLKKKQAEVSANWVDILSQQKSYYRSTMADGFYESHTQQIGSYFIVSVKYRFNQPLRKKSVSPQ</sequence>
<feature type="domain" description="Outer membrane protein beta-barrel" evidence="4">
    <location>
        <begin position="442"/>
        <end position="913"/>
    </location>
</feature>
<dbReference type="RefSeq" id="WP_115502276.1">
    <property type="nucleotide sequence ID" value="NZ_BAABZC010000001.1"/>
</dbReference>
<dbReference type="SUPFAM" id="SSF56935">
    <property type="entry name" value="Porins"/>
    <property type="match status" value="2"/>
</dbReference>
<evidence type="ECO:0000313" key="6">
    <source>
        <dbReference type="Proteomes" id="UP000284772"/>
    </source>
</evidence>
<gene>
    <name evidence="5" type="ORF">DWX27_11830</name>
</gene>
<dbReference type="Gene3D" id="2.40.170.20">
    <property type="entry name" value="TonB-dependent receptor, beta-barrel domain"/>
    <property type="match status" value="1"/>
</dbReference>